<evidence type="ECO:0000256" key="2">
    <source>
        <dbReference type="ARBA" id="ARBA00022679"/>
    </source>
</evidence>
<dbReference type="InterPro" id="IPR026590">
    <property type="entry name" value="Ssirtuin_cat_dom"/>
</dbReference>
<dbReference type="InterPro" id="IPR029035">
    <property type="entry name" value="DHS-like_NAD/FAD-binding_dom"/>
</dbReference>
<comment type="similarity">
    <text evidence="6">Belongs to the sirtuin family. Class IV subfamily.</text>
</comment>
<dbReference type="EMBL" id="CAJEWN010000019">
    <property type="protein sequence ID" value="CAD2137265.1"/>
    <property type="molecule type" value="Genomic_DNA"/>
</dbReference>
<dbReference type="GO" id="GO:0046872">
    <property type="term" value="F:metal ion binding"/>
    <property type="evidence" value="ECO:0007669"/>
    <property type="project" value="UniProtKB-KW"/>
</dbReference>
<keyword evidence="3 7" id="KW-0479">Metal-binding</keyword>
<dbReference type="PANTHER" id="PTHR11085">
    <property type="entry name" value="NAD-DEPENDENT PROTEIN DEACYLASE SIRTUIN-5, MITOCHONDRIAL-RELATED"/>
    <property type="match status" value="1"/>
</dbReference>
<dbReference type="InterPro" id="IPR003000">
    <property type="entry name" value="Sirtuin"/>
</dbReference>
<comment type="caution">
    <text evidence="10">The sequence shown here is derived from an EMBL/GenBank/DDBJ whole genome shotgun (WGS) entry which is preliminary data.</text>
</comment>
<feature type="binding site" evidence="7">
    <location>
        <position position="141"/>
    </location>
    <ligand>
        <name>Zn(2+)</name>
        <dbReference type="ChEBI" id="CHEBI:29105"/>
    </ligand>
</feature>
<protein>
    <recommendedName>
        <fullName evidence="1">protein acetyllysine N-acetyltransferase</fullName>
        <ecNumber evidence="1">2.3.1.286</ecNumber>
    </recommendedName>
</protein>
<sequence>MSFEYAKALSEYEHKGRVGLPEKVDSDRILTNKCTSLVQMLCSSECCVVLTGAGISTAAGIPDFRGPNGVWTLERQKRQMPEGVSFEHATPTFSHFALTELEKCGKIKFLITQNVDGLHSLSGFPIERLAELHGNIFVEKCGKCKRKYFRDSPIPSVGLKPTGRQCENSECNGDLHDTTLDWEDKLPEPDYQIAQEFVRKCDLFLCLGTTLQIKPVGDMPLVCKRNGGKFVTINLQKTQHERKADLIINAKLDNVFWRVCSSLGLQLSPNLIKTESNNNLNLLKNPSPIFTKSEIEEFDKEIKKELNFREGKKRKNASSNNKKIGKNNIKKVNNNAN</sequence>
<dbReference type="Gene3D" id="2.20.28.200">
    <property type="match status" value="1"/>
</dbReference>
<dbReference type="GO" id="GO:0070403">
    <property type="term" value="F:NAD+ binding"/>
    <property type="evidence" value="ECO:0007669"/>
    <property type="project" value="InterPro"/>
</dbReference>
<dbReference type="SUPFAM" id="SSF52467">
    <property type="entry name" value="DHS-like NAD/FAD-binding domain"/>
    <property type="match status" value="1"/>
</dbReference>
<accession>A0A6V7TY83</accession>
<evidence type="ECO:0000256" key="1">
    <source>
        <dbReference type="ARBA" id="ARBA00012928"/>
    </source>
</evidence>
<dbReference type="GO" id="GO:0005634">
    <property type="term" value="C:nucleus"/>
    <property type="evidence" value="ECO:0007669"/>
    <property type="project" value="TreeGrafter"/>
</dbReference>
<dbReference type="AlphaFoldDB" id="A0A6V7TY83"/>
<evidence type="ECO:0000256" key="7">
    <source>
        <dbReference type="PROSITE-ProRule" id="PRU00236"/>
    </source>
</evidence>
<proteinExistence type="inferred from homology"/>
<dbReference type="Pfam" id="PF02146">
    <property type="entry name" value="SIR2"/>
    <property type="match status" value="1"/>
</dbReference>
<keyword evidence="5" id="KW-0520">NAD</keyword>
<dbReference type="Gene3D" id="3.40.50.1220">
    <property type="entry name" value="TPP-binding domain"/>
    <property type="match status" value="1"/>
</dbReference>
<evidence type="ECO:0000256" key="6">
    <source>
        <dbReference type="ARBA" id="ARBA00038170"/>
    </source>
</evidence>
<dbReference type="InterPro" id="IPR050134">
    <property type="entry name" value="NAD-dep_sirtuin_deacylases"/>
</dbReference>
<keyword evidence="2" id="KW-0808">Transferase</keyword>
<dbReference type="OrthoDB" id="2919105at2759"/>
<feature type="binding site" evidence="7">
    <location>
        <position position="166"/>
    </location>
    <ligand>
        <name>Zn(2+)</name>
        <dbReference type="ChEBI" id="CHEBI:29105"/>
    </ligand>
</feature>
<evidence type="ECO:0000256" key="5">
    <source>
        <dbReference type="ARBA" id="ARBA00023027"/>
    </source>
</evidence>
<feature type="active site" description="Proton acceptor" evidence="7">
    <location>
        <position position="133"/>
    </location>
</feature>
<dbReference type="PANTHER" id="PTHR11085:SF12">
    <property type="entry name" value="NAD-DEPENDENT PROTEIN DEACYLASE SIRTUIN-6"/>
    <property type="match status" value="1"/>
</dbReference>
<feature type="binding site" evidence="7">
    <location>
        <position position="144"/>
    </location>
    <ligand>
        <name>Zn(2+)</name>
        <dbReference type="ChEBI" id="CHEBI:29105"/>
    </ligand>
</feature>
<gene>
    <name evidence="10" type="ORF">MENT_LOCUS5375</name>
</gene>
<dbReference type="PROSITE" id="PS50305">
    <property type="entry name" value="SIRTUIN"/>
    <property type="match status" value="1"/>
</dbReference>
<evidence type="ECO:0000313" key="10">
    <source>
        <dbReference type="EMBL" id="CAD2137265.1"/>
    </source>
</evidence>
<name>A0A6V7TY83_MELEN</name>
<dbReference type="EC" id="2.3.1.286" evidence="1"/>
<feature type="binding site" evidence="7">
    <location>
        <position position="171"/>
    </location>
    <ligand>
        <name>Zn(2+)</name>
        <dbReference type="ChEBI" id="CHEBI:29105"/>
    </ligand>
</feature>
<evidence type="ECO:0000256" key="3">
    <source>
        <dbReference type="ARBA" id="ARBA00022723"/>
    </source>
</evidence>
<reference evidence="10 11" key="1">
    <citation type="submission" date="2020-08" db="EMBL/GenBank/DDBJ databases">
        <authorList>
            <person name="Koutsovoulos G."/>
            <person name="Danchin GJ E."/>
        </authorList>
    </citation>
    <scope>NUCLEOTIDE SEQUENCE [LARGE SCALE GENOMIC DNA]</scope>
</reference>
<keyword evidence="4 7" id="KW-0862">Zinc</keyword>
<evidence type="ECO:0000313" key="11">
    <source>
        <dbReference type="Proteomes" id="UP000580250"/>
    </source>
</evidence>
<feature type="region of interest" description="Disordered" evidence="8">
    <location>
        <begin position="309"/>
        <end position="337"/>
    </location>
</feature>
<dbReference type="GO" id="GO:0000122">
    <property type="term" value="P:negative regulation of transcription by RNA polymerase II"/>
    <property type="evidence" value="ECO:0007669"/>
    <property type="project" value="TreeGrafter"/>
</dbReference>
<evidence type="ECO:0000256" key="8">
    <source>
        <dbReference type="SAM" id="MobiDB-lite"/>
    </source>
</evidence>
<evidence type="ECO:0000256" key="4">
    <source>
        <dbReference type="ARBA" id="ARBA00022833"/>
    </source>
</evidence>
<feature type="domain" description="Deacetylase sirtuin-type" evidence="9">
    <location>
        <begin position="27"/>
        <end position="275"/>
    </location>
</feature>
<evidence type="ECO:0000259" key="9">
    <source>
        <dbReference type="PROSITE" id="PS50305"/>
    </source>
</evidence>
<dbReference type="FunFam" id="3.40.50.1220:FF:000038">
    <property type="entry name" value="NAD-dependent protein deacetylase sirtuin-6 isoform X2"/>
    <property type="match status" value="1"/>
</dbReference>
<organism evidence="10 11">
    <name type="scientific">Meloidogyne enterolobii</name>
    <name type="common">Root-knot nematode worm</name>
    <name type="synonym">Meloidogyne mayaguensis</name>
    <dbReference type="NCBI Taxonomy" id="390850"/>
    <lineage>
        <taxon>Eukaryota</taxon>
        <taxon>Metazoa</taxon>
        <taxon>Ecdysozoa</taxon>
        <taxon>Nematoda</taxon>
        <taxon>Chromadorea</taxon>
        <taxon>Rhabditida</taxon>
        <taxon>Tylenchina</taxon>
        <taxon>Tylenchomorpha</taxon>
        <taxon>Tylenchoidea</taxon>
        <taxon>Meloidogynidae</taxon>
        <taxon>Meloidogyninae</taxon>
        <taxon>Meloidogyne</taxon>
    </lineage>
</organism>
<dbReference type="Proteomes" id="UP000580250">
    <property type="component" value="Unassembled WGS sequence"/>
</dbReference>
<dbReference type="GO" id="GO:0046969">
    <property type="term" value="F:histone H3K9 deacetylase activity, NAD-dependent"/>
    <property type="evidence" value="ECO:0007669"/>
    <property type="project" value="TreeGrafter"/>
</dbReference>
<dbReference type="GO" id="GO:0003714">
    <property type="term" value="F:transcription corepressor activity"/>
    <property type="evidence" value="ECO:0007669"/>
    <property type="project" value="TreeGrafter"/>
</dbReference>